<sequence length="71" mass="7592">MTNKSGLLDNLVKSGAIVATQSGDKKPTRPGFPLIGTPPRRLLSDEEQPSSPPQSTPNEPEEASEQPKKLP</sequence>
<feature type="region of interest" description="Disordered" evidence="1">
    <location>
        <begin position="19"/>
        <end position="71"/>
    </location>
</feature>
<comment type="caution">
    <text evidence="2">The sequence shown here is derived from an EMBL/GenBank/DDBJ whole genome shotgun (WGS) entry which is preliminary data.</text>
</comment>
<reference evidence="2" key="1">
    <citation type="submission" date="2019-07" db="EMBL/GenBank/DDBJ databases">
        <title>Toxilogical consequences of a new and cryptic species of cyanobacteria (Komarekiella delphini-convector) recovered from the epidermis of a bottlenose dolphin and 1500 ft. in the air.</title>
        <authorList>
            <person name="Brown A.O."/>
            <person name="Dvorak P."/>
            <person name="Villanueva C.D."/>
            <person name="Foss A.J."/>
            <person name="Garvey A.D."/>
            <person name="Gibson Q.A."/>
            <person name="Johansen J.R."/>
            <person name="Casamatta D.A."/>
        </authorList>
    </citation>
    <scope>NUCLEOTIDE SEQUENCE</scope>
    <source>
        <strain evidence="2">SJRDD-AB1</strain>
    </source>
</reference>
<name>A0AA40VP92_9NOST</name>
<organism evidence="2 3">
    <name type="scientific">Komarekiella delphini-convector SJRDD-AB1</name>
    <dbReference type="NCBI Taxonomy" id="2593771"/>
    <lineage>
        <taxon>Bacteria</taxon>
        <taxon>Bacillati</taxon>
        <taxon>Cyanobacteriota</taxon>
        <taxon>Cyanophyceae</taxon>
        <taxon>Nostocales</taxon>
        <taxon>Nostocaceae</taxon>
        <taxon>Komarekiella</taxon>
        <taxon>Komarekiella delphini-convector</taxon>
    </lineage>
</organism>
<dbReference type="Proteomes" id="UP001165986">
    <property type="component" value="Unassembled WGS sequence"/>
</dbReference>
<dbReference type="EMBL" id="VJXY01000001">
    <property type="protein sequence ID" value="MBD6614492.1"/>
    <property type="molecule type" value="Genomic_DNA"/>
</dbReference>
<gene>
    <name evidence="2" type="ORF">FNW02_01040</name>
</gene>
<evidence type="ECO:0000256" key="1">
    <source>
        <dbReference type="SAM" id="MobiDB-lite"/>
    </source>
</evidence>
<keyword evidence="3" id="KW-1185">Reference proteome</keyword>
<proteinExistence type="predicted"/>
<evidence type="ECO:0000313" key="2">
    <source>
        <dbReference type="EMBL" id="MBD6614492.1"/>
    </source>
</evidence>
<dbReference type="RefSeq" id="WP_191755744.1">
    <property type="nucleotide sequence ID" value="NZ_VJXY01000001.1"/>
</dbReference>
<accession>A0AA40VP92</accession>
<protein>
    <submittedName>
        <fullName evidence="2">Uncharacterized protein</fullName>
    </submittedName>
</protein>
<dbReference type="AlphaFoldDB" id="A0AA40VP92"/>
<evidence type="ECO:0000313" key="3">
    <source>
        <dbReference type="Proteomes" id="UP001165986"/>
    </source>
</evidence>